<protein>
    <submittedName>
        <fullName evidence="1">Uncharacterized protein</fullName>
    </submittedName>
</protein>
<proteinExistence type="predicted"/>
<gene>
    <name evidence="1" type="ORF">EVAR_41372_1</name>
</gene>
<accession>A0A4C1WXB8</accession>
<comment type="caution">
    <text evidence="1">The sequence shown here is derived from an EMBL/GenBank/DDBJ whole genome shotgun (WGS) entry which is preliminary data.</text>
</comment>
<sequence>MNTGFGIKSGNRDQNREWDNDRDNVWGESYKKRRNLFYVHGRSRERKLVCLSIVYLLRPFQSARRQFLCCELVKESGCPEHYMVMLQHQFKVDDERVGVLPSTARLINRSSRSSPATYAPHYGAGGRRRSGQACPYLYRFRARNYETFGGKLWSGI</sequence>
<dbReference type="Proteomes" id="UP000299102">
    <property type="component" value="Unassembled WGS sequence"/>
</dbReference>
<evidence type="ECO:0000313" key="1">
    <source>
        <dbReference type="EMBL" id="GBP56186.1"/>
    </source>
</evidence>
<organism evidence="1 2">
    <name type="scientific">Eumeta variegata</name>
    <name type="common">Bagworm moth</name>
    <name type="synonym">Eumeta japonica</name>
    <dbReference type="NCBI Taxonomy" id="151549"/>
    <lineage>
        <taxon>Eukaryota</taxon>
        <taxon>Metazoa</taxon>
        <taxon>Ecdysozoa</taxon>
        <taxon>Arthropoda</taxon>
        <taxon>Hexapoda</taxon>
        <taxon>Insecta</taxon>
        <taxon>Pterygota</taxon>
        <taxon>Neoptera</taxon>
        <taxon>Endopterygota</taxon>
        <taxon>Lepidoptera</taxon>
        <taxon>Glossata</taxon>
        <taxon>Ditrysia</taxon>
        <taxon>Tineoidea</taxon>
        <taxon>Psychidae</taxon>
        <taxon>Oiketicinae</taxon>
        <taxon>Eumeta</taxon>
    </lineage>
</organism>
<dbReference type="EMBL" id="BGZK01000687">
    <property type="protein sequence ID" value="GBP56186.1"/>
    <property type="molecule type" value="Genomic_DNA"/>
</dbReference>
<reference evidence="1 2" key="1">
    <citation type="journal article" date="2019" name="Commun. Biol.">
        <title>The bagworm genome reveals a unique fibroin gene that provides high tensile strength.</title>
        <authorList>
            <person name="Kono N."/>
            <person name="Nakamura H."/>
            <person name="Ohtoshi R."/>
            <person name="Tomita M."/>
            <person name="Numata K."/>
            <person name="Arakawa K."/>
        </authorList>
    </citation>
    <scope>NUCLEOTIDE SEQUENCE [LARGE SCALE GENOMIC DNA]</scope>
</reference>
<evidence type="ECO:0000313" key="2">
    <source>
        <dbReference type="Proteomes" id="UP000299102"/>
    </source>
</evidence>
<keyword evidence="2" id="KW-1185">Reference proteome</keyword>
<name>A0A4C1WXB8_EUMVA</name>
<dbReference type="AlphaFoldDB" id="A0A4C1WXB8"/>